<protein>
    <submittedName>
        <fullName evidence="1">Smr/MutS family protein</fullName>
    </submittedName>
</protein>
<name>A0A940IC71_9PROT</name>
<gene>
    <name evidence="1" type="ORF">IAC77_02120</name>
</gene>
<comment type="caution">
    <text evidence="1">The sequence shown here is derived from an EMBL/GenBank/DDBJ whole genome shotgun (WGS) entry which is preliminary data.</text>
</comment>
<accession>A0A940IC71</accession>
<evidence type="ECO:0000313" key="1">
    <source>
        <dbReference type="EMBL" id="MBO8407239.1"/>
    </source>
</evidence>
<proteinExistence type="predicted"/>
<sequence length="123" mass="13969">MKQLTDSDLADMLGRDFVPDDDDVRRRVRTELQLSRRMPPRPAEIPRHAVLDLHQHTVEQAWDKIMHLATSGTRDATIITGASGVLHKLFPQWVAESVLSPYIVSATPINNGSFKVKFKRIKN</sequence>
<organism evidence="1 2">
    <name type="scientific">Candidatus Enterousia excrementavium</name>
    <dbReference type="NCBI Taxonomy" id="2840789"/>
    <lineage>
        <taxon>Bacteria</taxon>
        <taxon>Pseudomonadati</taxon>
        <taxon>Pseudomonadota</taxon>
        <taxon>Alphaproteobacteria</taxon>
        <taxon>Candidatus Enterousia</taxon>
    </lineage>
</organism>
<dbReference type="EMBL" id="JADINE010000028">
    <property type="protein sequence ID" value="MBO8407239.1"/>
    <property type="molecule type" value="Genomic_DNA"/>
</dbReference>
<evidence type="ECO:0000313" key="2">
    <source>
        <dbReference type="Proteomes" id="UP000721442"/>
    </source>
</evidence>
<reference evidence="1" key="1">
    <citation type="submission" date="2020-10" db="EMBL/GenBank/DDBJ databases">
        <authorList>
            <person name="Gilroy R."/>
        </authorList>
    </citation>
    <scope>NUCLEOTIDE SEQUENCE</scope>
    <source>
        <strain evidence="1">B1-16210</strain>
    </source>
</reference>
<dbReference type="Proteomes" id="UP000721442">
    <property type="component" value="Unassembled WGS sequence"/>
</dbReference>
<dbReference type="AlphaFoldDB" id="A0A940IC71"/>
<reference evidence="1" key="2">
    <citation type="journal article" date="2021" name="PeerJ">
        <title>Extensive microbial diversity within the chicken gut microbiome revealed by metagenomics and culture.</title>
        <authorList>
            <person name="Gilroy R."/>
            <person name="Ravi A."/>
            <person name="Getino M."/>
            <person name="Pursley I."/>
            <person name="Horton D.L."/>
            <person name="Alikhan N.F."/>
            <person name="Baker D."/>
            <person name="Gharbi K."/>
            <person name="Hall N."/>
            <person name="Watson M."/>
            <person name="Adriaenssens E.M."/>
            <person name="Foster-Nyarko E."/>
            <person name="Jarju S."/>
            <person name="Secka A."/>
            <person name="Antonio M."/>
            <person name="Oren A."/>
            <person name="Chaudhuri R.R."/>
            <person name="La Ragione R."/>
            <person name="Hildebrand F."/>
            <person name="Pallen M.J."/>
        </authorList>
    </citation>
    <scope>NUCLEOTIDE SEQUENCE</scope>
    <source>
        <strain evidence="1">B1-16210</strain>
    </source>
</reference>